<protein>
    <submittedName>
        <fullName evidence="1">Uncharacterized protein</fullName>
    </submittedName>
</protein>
<accession>A0ABQ1JWW0</accession>
<evidence type="ECO:0000313" key="1">
    <source>
        <dbReference type="EMBL" id="GGB77759.1"/>
    </source>
</evidence>
<comment type="caution">
    <text evidence="1">The sequence shown here is derived from an EMBL/GenBank/DDBJ whole genome shotgun (WGS) entry which is preliminary data.</text>
</comment>
<reference evidence="2" key="1">
    <citation type="journal article" date="2019" name="Int. J. Syst. Evol. Microbiol.">
        <title>The Global Catalogue of Microorganisms (GCM) 10K type strain sequencing project: providing services to taxonomists for standard genome sequencing and annotation.</title>
        <authorList>
            <consortium name="The Broad Institute Genomics Platform"/>
            <consortium name="The Broad Institute Genome Sequencing Center for Infectious Disease"/>
            <person name="Wu L."/>
            <person name="Ma J."/>
        </authorList>
    </citation>
    <scope>NUCLEOTIDE SEQUENCE [LARGE SCALE GENOMIC DNA]</scope>
    <source>
        <strain evidence="2">CGMCC 1.15339</strain>
    </source>
</reference>
<evidence type="ECO:0000313" key="2">
    <source>
        <dbReference type="Proteomes" id="UP000617555"/>
    </source>
</evidence>
<sequence>MEMTMTSLDALKQKILLNPEAKAEYEALLKAEQEKLKVNGSTLIDKSIGAQG</sequence>
<gene>
    <name evidence="1" type="ORF">GCM10011607_42380</name>
</gene>
<dbReference type="EMBL" id="BMII01000082">
    <property type="protein sequence ID" value="GGB77759.1"/>
    <property type="molecule type" value="Genomic_DNA"/>
</dbReference>
<keyword evidence="2" id="KW-1185">Reference proteome</keyword>
<dbReference type="Proteomes" id="UP000617555">
    <property type="component" value="Unassembled WGS sequence"/>
</dbReference>
<organism evidence="1 2">
    <name type="scientific">Shewanella inventionis</name>
    <dbReference type="NCBI Taxonomy" id="1738770"/>
    <lineage>
        <taxon>Bacteria</taxon>
        <taxon>Pseudomonadati</taxon>
        <taxon>Pseudomonadota</taxon>
        <taxon>Gammaproteobacteria</taxon>
        <taxon>Alteromonadales</taxon>
        <taxon>Shewanellaceae</taxon>
        <taxon>Shewanella</taxon>
    </lineage>
</organism>
<proteinExistence type="predicted"/>
<name>A0ABQ1JWW0_9GAMM</name>